<dbReference type="AlphaFoldDB" id="A0A1G2AR19"/>
<dbReference type="Pfam" id="PF13489">
    <property type="entry name" value="Methyltransf_23"/>
    <property type="match status" value="1"/>
</dbReference>
<dbReference type="InterPro" id="IPR029063">
    <property type="entry name" value="SAM-dependent_MTases_sf"/>
</dbReference>
<dbReference type="SUPFAM" id="SSF53335">
    <property type="entry name" value="S-adenosyl-L-methionine-dependent methyltransferases"/>
    <property type="match status" value="1"/>
</dbReference>
<evidence type="ECO:0008006" key="3">
    <source>
        <dbReference type="Google" id="ProtNLM"/>
    </source>
</evidence>
<dbReference type="CDD" id="cd02440">
    <property type="entry name" value="AdoMet_MTases"/>
    <property type="match status" value="1"/>
</dbReference>
<evidence type="ECO:0000313" key="1">
    <source>
        <dbReference type="EMBL" id="OGY79341.1"/>
    </source>
</evidence>
<comment type="caution">
    <text evidence="1">The sequence shown here is derived from an EMBL/GenBank/DDBJ whole genome shotgun (WGS) entry which is preliminary data.</text>
</comment>
<dbReference type="STRING" id="1798540.A3B74_00655"/>
<dbReference type="Proteomes" id="UP000177165">
    <property type="component" value="Unassembled WGS sequence"/>
</dbReference>
<sequence>MDSTMIAIQQFVSKIRARFFKSQYLDPDFDKRGATTNEEIDLFWQDEQRVKEYLVQERLDFFQEVAHKIPYSEDVKSVIDIGCGSGHVLFHYSKIHHIKEEALVACEISIHALLQVNKLLPRVNLLRVDLLLLPHLLNHKFDLAIATEILEHLQQPQKYLKSIIEILNLGGKVLITIPNGDLDNWSGHVNFWNKNQFKEFLGKFNEIELVYSETLSSNDLLFVIKKVR</sequence>
<accession>A0A1G2AR19</accession>
<gene>
    <name evidence="1" type="ORF">A3B74_00655</name>
</gene>
<organism evidence="1 2">
    <name type="scientific">Candidatus Kerfeldbacteria bacterium RIFCSPHIGHO2_02_FULL_42_14</name>
    <dbReference type="NCBI Taxonomy" id="1798540"/>
    <lineage>
        <taxon>Bacteria</taxon>
        <taxon>Candidatus Kerfeldiibacteriota</taxon>
    </lineage>
</organism>
<protein>
    <recommendedName>
        <fullName evidence="3">Methyltransferase domain-containing protein</fullName>
    </recommendedName>
</protein>
<dbReference type="PANTHER" id="PTHR43861">
    <property type="entry name" value="TRANS-ACONITATE 2-METHYLTRANSFERASE-RELATED"/>
    <property type="match status" value="1"/>
</dbReference>
<evidence type="ECO:0000313" key="2">
    <source>
        <dbReference type="Proteomes" id="UP000177165"/>
    </source>
</evidence>
<dbReference type="EMBL" id="MHKB01000009">
    <property type="protein sequence ID" value="OGY79341.1"/>
    <property type="molecule type" value="Genomic_DNA"/>
</dbReference>
<proteinExistence type="predicted"/>
<name>A0A1G2AR19_9BACT</name>
<reference evidence="1 2" key="1">
    <citation type="journal article" date="2016" name="Nat. Commun.">
        <title>Thousands of microbial genomes shed light on interconnected biogeochemical processes in an aquifer system.</title>
        <authorList>
            <person name="Anantharaman K."/>
            <person name="Brown C.T."/>
            <person name="Hug L.A."/>
            <person name="Sharon I."/>
            <person name="Castelle C.J."/>
            <person name="Probst A.J."/>
            <person name="Thomas B.C."/>
            <person name="Singh A."/>
            <person name="Wilkins M.J."/>
            <person name="Karaoz U."/>
            <person name="Brodie E.L."/>
            <person name="Williams K.H."/>
            <person name="Hubbard S.S."/>
            <person name="Banfield J.F."/>
        </authorList>
    </citation>
    <scope>NUCLEOTIDE SEQUENCE [LARGE SCALE GENOMIC DNA]</scope>
</reference>
<dbReference type="Gene3D" id="3.40.50.150">
    <property type="entry name" value="Vaccinia Virus protein VP39"/>
    <property type="match status" value="1"/>
</dbReference>